<keyword evidence="8" id="KW-0560">Oxidoreductase</keyword>
<gene>
    <name evidence="11" type="ORF">A8990_10763</name>
</gene>
<sequence length="116" mass="12868">MSQQHTSAAGHGHHEHEEHDDHGSLKAYIIGFILSIVLTVIPLLIVFETSMNKTGVIITIITMAVIQLIVQLFFFMHIREGEGPKYNVMALILGLFIVLVIVAGSVWIMSFNSVVQ</sequence>
<organism evidence="11 12">
    <name type="scientific">Paenibacillus taihuensis</name>
    <dbReference type="NCBI Taxonomy" id="1156355"/>
    <lineage>
        <taxon>Bacteria</taxon>
        <taxon>Bacillati</taxon>
        <taxon>Bacillota</taxon>
        <taxon>Bacilli</taxon>
        <taxon>Bacillales</taxon>
        <taxon>Paenibacillaceae</taxon>
        <taxon>Paenibacillus</taxon>
    </lineage>
</organism>
<keyword evidence="4" id="KW-1003">Cell membrane</keyword>
<dbReference type="InterPro" id="IPR014210">
    <property type="entry name" value="Cyt_o_ubiqinol_oxidase_su4"/>
</dbReference>
<reference evidence="11 12" key="1">
    <citation type="submission" date="2018-08" db="EMBL/GenBank/DDBJ databases">
        <title>Genomic Encyclopedia of Type Strains, Phase III (KMG-III): the genomes of soil and plant-associated and newly described type strains.</title>
        <authorList>
            <person name="Whitman W."/>
        </authorList>
    </citation>
    <scope>NUCLEOTIDE SEQUENCE [LARGE SCALE GENOMIC DNA]</scope>
    <source>
        <strain evidence="11 12">CGMCC 1.10966</strain>
    </source>
</reference>
<feature type="transmembrane region" description="Helical" evidence="10">
    <location>
        <begin position="88"/>
        <end position="109"/>
    </location>
</feature>
<evidence type="ECO:0000256" key="5">
    <source>
        <dbReference type="ARBA" id="ARBA00022692"/>
    </source>
</evidence>
<name>A0A3D9S738_9BACL</name>
<dbReference type="EMBL" id="QTTN01000007">
    <property type="protein sequence ID" value="REE88967.1"/>
    <property type="molecule type" value="Genomic_DNA"/>
</dbReference>
<evidence type="ECO:0000256" key="1">
    <source>
        <dbReference type="ARBA" id="ARBA00004651"/>
    </source>
</evidence>
<proteinExistence type="inferred from homology"/>
<dbReference type="OrthoDB" id="2375888at2"/>
<evidence type="ECO:0000256" key="9">
    <source>
        <dbReference type="ARBA" id="ARBA00023136"/>
    </source>
</evidence>
<dbReference type="Pfam" id="PF03626">
    <property type="entry name" value="COX4_pro"/>
    <property type="match status" value="1"/>
</dbReference>
<dbReference type="GO" id="GO:0015078">
    <property type="term" value="F:proton transmembrane transporter activity"/>
    <property type="evidence" value="ECO:0007669"/>
    <property type="project" value="TreeGrafter"/>
</dbReference>
<dbReference type="GO" id="GO:0005886">
    <property type="term" value="C:plasma membrane"/>
    <property type="evidence" value="ECO:0007669"/>
    <property type="project" value="UniProtKB-SubCell"/>
</dbReference>
<dbReference type="PANTHER" id="PTHR36835">
    <property type="entry name" value="CYTOCHROME BO(3) UBIQUINOL OXIDASE SUBUNIT 4"/>
    <property type="match status" value="1"/>
</dbReference>
<keyword evidence="5 10" id="KW-0812">Transmembrane</keyword>
<dbReference type="RefSeq" id="WP_116188477.1">
    <property type="nucleotide sequence ID" value="NZ_QTTN01000007.1"/>
</dbReference>
<evidence type="ECO:0000256" key="6">
    <source>
        <dbReference type="ARBA" id="ARBA00022982"/>
    </source>
</evidence>
<dbReference type="Proteomes" id="UP000256304">
    <property type="component" value="Unassembled WGS sequence"/>
</dbReference>
<keyword evidence="6" id="KW-0249">Electron transport</keyword>
<comment type="caution">
    <text evidence="11">The sequence shown here is derived from an EMBL/GenBank/DDBJ whole genome shotgun (WGS) entry which is preliminary data.</text>
</comment>
<evidence type="ECO:0000256" key="2">
    <source>
        <dbReference type="ARBA" id="ARBA00008079"/>
    </source>
</evidence>
<dbReference type="NCBIfam" id="TIGR02847">
    <property type="entry name" value="CyoD"/>
    <property type="match status" value="1"/>
</dbReference>
<dbReference type="GO" id="GO:0015990">
    <property type="term" value="P:electron transport coupled proton transport"/>
    <property type="evidence" value="ECO:0007669"/>
    <property type="project" value="InterPro"/>
</dbReference>
<evidence type="ECO:0000256" key="3">
    <source>
        <dbReference type="ARBA" id="ARBA00022448"/>
    </source>
</evidence>
<dbReference type="GO" id="GO:0009486">
    <property type="term" value="F:cytochrome bo3 ubiquinol oxidase activity"/>
    <property type="evidence" value="ECO:0007669"/>
    <property type="project" value="InterPro"/>
</dbReference>
<evidence type="ECO:0000313" key="11">
    <source>
        <dbReference type="EMBL" id="REE88967.1"/>
    </source>
</evidence>
<dbReference type="GO" id="GO:0009319">
    <property type="term" value="C:cytochrome o ubiquinol oxidase complex"/>
    <property type="evidence" value="ECO:0007669"/>
    <property type="project" value="TreeGrafter"/>
</dbReference>
<dbReference type="InterPro" id="IPR005171">
    <property type="entry name" value="Cyt_c_oxidase_su4_prok"/>
</dbReference>
<dbReference type="PANTHER" id="PTHR36835:SF1">
    <property type="entry name" value="CYTOCHROME BO(3) UBIQUINOL OXIDASE SUBUNIT 4"/>
    <property type="match status" value="1"/>
</dbReference>
<keyword evidence="9 10" id="KW-0472">Membrane</keyword>
<accession>A0A3D9S738</accession>
<dbReference type="InterPro" id="IPR050968">
    <property type="entry name" value="Cytochrome_c_oxidase_bac_sub4"/>
</dbReference>
<keyword evidence="3" id="KW-0813">Transport</keyword>
<keyword evidence="7 10" id="KW-1133">Transmembrane helix</keyword>
<protein>
    <submittedName>
        <fullName evidence="11">Cytochrome o ubiquinol oxidase operon protein cyoD</fullName>
    </submittedName>
</protein>
<evidence type="ECO:0000256" key="4">
    <source>
        <dbReference type="ARBA" id="ARBA00022475"/>
    </source>
</evidence>
<evidence type="ECO:0000313" key="12">
    <source>
        <dbReference type="Proteomes" id="UP000256304"/>
    </source>
</evidence>
<dbReference type="GO" id="GO:0019646">
    <property type="term" value="P:aerobic electron transport chain"/>
    <property type="evidence" value="ECO:0007669"/>
    <property type="project" value="TreeGrafter"/>
</dbReference>
<dbReference type="AlphaFoldDB" id="A0A3D9S738"/>
<keyword evidence="12" id="KW-1185">Reference proteome</keyword>
<comment type="similarity">
    <text evidence="2">Belongs to the cytochrome c oxidase bacterial subunit 4 family.</text>
</comment>
<evidence type="ECO:0000256" key="8">
    <source>
        <dbReference type="ARBA" id="ARBA00023002"/>
    </source>
</evidence>
<evidence type="ECO:0000256" key="7">
    <source>
        <dbReference type="ARBA" id="ARBA00022989"/>
    </source>
</evidence>
<feature type="transmembrane region" description="Helical" evidence="10">
    <location>
        <begin position="27"/>
        <end position="47"/>
    </location>
</feature>
<comment type="subcellular location">
    <subcellularLocation>
        <location evidence="1">Cell membrane</location>
        <topology evidence="1">Multi-pass membrane protein</topology>
    </subcellularLocation>
</comment>
<evidence type="ECO:0000256" key="10">
    <source>
        <dbReference type="SAM" id="Phobius"/>
    </source>
</evidence>
<feature type="transmembrane region" description="Helical" evidence="10">
    <location>
        <begin position="54"/>
        <end position="76"/>
    </location>
</feature>